<gene>
    <name evidence="2" type="ORF">DGI_0400</name>
</gene>
<reference evidence="3" key="2">
    <citation type="submission" date="2013-07" db="EMBL/GenBank/DDBJ databases">
        <authorList>
            <person name="Morais-Silva F.O."/>
            <person name="Rezende A.M."/>
            <person name="Pimentel C."/>
            <person name="Resende D.M."/>
            <person name="Santos C.I."/>
            <person name="Clemente C."/>
            <person name="de Oliveira L.M."/>
            <person name="da Silva S.M."/>
            <person name="Costa D.A."/>
            <person name="Varela-Raposo A."/>
            <person name="Horacio E.C.A."/>
            <person name="Matos M."/>
            <person name="Flores O."/>
            <person name="Ruiz J.C."/>
            <person name="Rodrigues-Pousada C."/>
        </authorList>
    </citation>
    <scope>NUCLEOTIDE SEQUENCE [LARGE SCALE GENOMIC DNA]</scope>
    <source>
        <strain evidence="3">ATCC 19364 / DSM 1382 / NCIMB 9332 / VKM B-1759</strain>
    </source>
</reference>
<reference evidence="2 3" key="1">
    <citation type="journal article" date="2013" name="J. Bacteriol.">
        <title>Roles of HynAB and Ech, the only two hydrogenases found in the model sulfate reducer Desulfovibrio gigas.</title>
        <authorList>
            <person name="Morais-Silva F.O."/>
            <person name="Santos C.I."/>
            <person name="Rodrigues R."/>
            <person name="Pereira I.A."/>
            <person name="Rodrigues-Pousada C."/>
        </authorList>
    </citation>
    <scope>NUCLEOTIDE SEQUENCE [LARGE SCALE GENOMIC DNA]</scope>
    <source>
        <strain evidence="3">ATCC 19364 / DSM 1382 / NCIMB 9332 / VKM B-1759</strain>
    </source>
</reference>
<dbReference type="STRING" id="1121448.DGI_0400"/>
<dbReference type="EMBL" id="CP006585">
    <property type="protein sequence ID" value="AGW12319.1"/>
    <property type="molecule type" value="Genomic_DNA"/>
</dbReference>
<dbReference type="AlphaFoldDB" id="T2G811"/>
<evidence type="ECO:0000313" key="2">
    <source>
        <dbReference type="EMBL" id="AGW12319.1"/>
    </source>
</evidence>
<dbReference type="Pfam" id="PF13466">
    <property type="entry name" value="STAS_2"/>
    <property type="match status" value="1"/>
</dbReference>
<evidence type="ECO:0000259" key="1">
    <source>
        <dbReference type="Pfam" id="PF13466"/>
    </source>
</evidence>
<proteinExistence type="predicted"/>
<organism evidence="2 3">
    <name type="scientific">Megalodesulfovibrio gigas (strain ATCC 19364 / DSM 1382 / NCIMB 9332 / VKM B-1759)</name>
    <name type="common">Desulfovibrio gigas</name>
    <dbReference type="NCBI Taxonomy" id="1121448"/>
    <lineage>
        <taxon>Bacteria</taxon>
        <taxon>Pseudomonadati</taxon>
        <taxon>Thermodesulfobacteriota</taxon>
        <taxon>Desulfovibrionia</taxon>
        <taxon>Desulfovibrionales</taxon>
        <taxon>Desulfovibrionaceae</taxon>
        <taxon>Megalodesulfovibrio</taxon>
    </lineage>
</organism>
<feature type="domain" description="MlaB-like STAS" evidence="1">
    <location>
        <begin position="8"/>
        <end position="80"/>
    </location>
</feature>
<dbReference type="PATRIC" id="fig|1121448.10.peg.400"/>
<dbReference type="InterPro" id="IPR058548">
    <property type="entry name" value="MlaB-like_STAS"/>
</dbReference>
<dbReference type="HOGENOM" id="CLU_2394921_0_0_7"/>
<keyword evidence="3" id="KW-1185">Reference proteome</keyword>
<protein>
    <recommendedName>
        <fullName evidence="1">MlaB-like STAS domain-containing protein</fullName>
    </recommendedName>
</protein>
<dbReference type="Proteomes" id="UP000016587">
    <property type="component" value="Chromosome"/>
</dbReference>
<accession>T2G811</accession>
<dbReference type="KEGG" id="dgg:DGI_0400"/>
<name>T2G811_MEGG1</name>
<evidence type="ECO:0000313" key="3">
    <source>
        <dbReference type="Proteomes" id="UP000016587"/>
    </source>
</evidence>
<dbReference type="RefSeq" id="WP_021758943.1">
    <property type="nucleotide sequence ID" value="NC_022444.1"/>
</dbReference>
<sequence length="93" mass="10072">MDIVFPKRCIVEHAQDIKAMLLEALARGGEIRCSFKNVVEADLSFFQLLTALKRSCEESGRLLTLTADLPPHLSRAACVTNWAAIVAAPGASC</sequence>